<dbReference type="InterPro" id="IPR053737">
    <property type="entry name" value="Type_II_TA_Toxin"/>
</dbReference>
<dbReference type="Pfam" id="PF02661">
    <property type="entry name" value="Fic"/>
    <property type="match status" value="1"/>
</dbReference>
<dbReference type="OrthoDB" id="9802752at2"/>
<organism evidence="2 3">
    <name type="scientific">Hyella patelloides LEGE 07179</name>
    <dbReference type="NCBI Taxonomy" id="945734"/>
    <lineage>
        <taxon>Bacteria</taxon>
        <taxon>Bacillati</taxon>
        <taxon>Cyanobacteriota</taxon>
        <taxon>Cyanophyceae</taxon>
        <taxon>Pleurocapsales</taxon>
        <taxon>Hyellaceae</taxon>
        <taxon>Hyella</taxon>
    </lineage>
</organism>
<evidence type="ECO:0000313" key="2">
    <source>
        <dbReference type="EMBL" id="VEP15890.1"/>
    </source>
</evidence>
<evidence type="ECO:0000313" key="3">
    <source>
        <dbReference type="Proteomes" id="UP000320055"/>
    </source>
</evidence>
<dbReference type="AlphaFoldDB" id="A0A563VWT7"/>
<name>A0A563VWT7_9CYAN</name>
<dbReference type="InterPro" id="IPR036597">
    <property type="entry name" value="Fido-like_dom_sf"/>
</dbReference>
<dbReference type="InterPro" id="IPR006440">
    <property type="entry name" value="Doc"/>
</dbReference>
<proteinExistence type="predicted"/>
<dbReference type="PANTHER" id="PTHR39426:SF1">
    <property type="entry name" value="HOMOLOGY TO DEATH-ON-CURING PROTEIN OF PHAGE P1"/>
    <property type="match status" value="1"/>
</dbReference>
<evidence type="ECO:0000259" key="1">
    <source>
        <dbReference type="PROSITE" id="PS51459"/>
    </source>
</evidence>
<sequence>MAEPKWIDESIVIYIHDDQIAQHGGSYGILNRGLLASVLTRSRNLYEYEGENNFSKLAASYGYGLAKNHSFVDGNKRTAFQVMFVFLRINSLYLDAPESEVVVMMQQLAEGEITQENLAKWLE</sequence>
<dbReference type="PROSITE" id="PS51459">
    <property type="entry name" value="FIDO"/>
    <property type="match status" value="1"/>
</dbReference>
<dbReference type="PANTHER" id="PTHR39426">
    <property type="entry name" value="HOMOLOGY TO DEATH-ON-CURING PROTEIN OF PHAGE P1"/>
    <property type="match status" value="1"/>
</dbReference>
<reference evidence="2 3" key="1">
    <citation type="submission" date="2019-01" db="EMBL/GenBank/DDBJ databases">
        <authorList>
            <person name="Brito A."/>
        </authorList>
    </citation>
    <scope>NUCLEOTIDE SEQUENCE [LARGE SCALE GENOMIC DNA]</scope>
    <source>
        <strain evidence="2">1</strain>
    </source>
</reference>
<dbReference type="RefSeq" id="WP_144874719.1">
    <property type="nucleotide sequence ID" value="NZ_LR214117.1"/>
</dbReference>
<dbReference type="Proteomes" id="UP000320055">
    <property type="component" value="Unassembled WGS sequence"/>
</dbReference>
<dbReference type="PIRSF" id="PIRSF018297">
    <property type="entry name" value="Doc"/>
    <property type="match status" value="1"/>
</dbReference>
<protein>
    <submittedName>
        <fullName evidence="2">Death-on-curing protein</fullName>
    </submittedName>
</protein>
<dbReference type="EMBL" id="CAACVJ010000314">
    <property type="protein sequence ID" value="VEP15890.1"/>
    <property type="molecule type" value="Genomic_DNA"/>
</dbReference>
<gene>
    <name evidence="2" type="ORF">H1P_3810005</name>
</gene>
<dbReference type="InterPro" id="IPR003812">
    <property type="entry name" value="Fido"/>
</dbReference>
<dbReference type="SUPFAM" id="SSF140931">
    <property type="entry name" value="Fic-like"/>
    <property type="match status" value="1"/>
</dbReference>
<dbReference type="NCBIfam" id="TIGR01550">
    <property type="entry name" value="DOC_P1"/>
    <property type="match status" value="1"/>
</dbReference>
<keyword evidence="3" id="KW-1185">Reference proteome</keyword>
<dbReference type="Gene3D" id="1.20.120.1870">
    <property type="entry name" value="Fic/DOC protein, Fido domain"/>
    <property type="match status" value="1"/>
</dbReference>
<accession>A0A563VWT7</accession>
<dbReference type="GO" id="GO:0016301">
    <property type="term" value="F:kinase activity"/>
    <property type="evidence" value="ECO:0007669"/>
    <property type="project" value="InterPro"/>
</dbReference>
<feature type="domain" description="Fido" evidence="1">
    <location>
        <begin position="7"/>
        <end position="123"/>
    </location>
</feature>